<comment type="caution">
    <text evidence="1">The sequence shown here is derived from an EMBL/GenBank/DDBJ whole genome shotgun (WGS) entry which is preliminary data.</text>
</comment>
<evidence type="ECO:0000313" key="1">
    <source>
        <dbReference type="EMBL" id="EKO53886.1"/>
    </source>
</evidence>
<reference evidence="1" key="1">
    <citation type="submission" date="2012-10" db="EMBL/GenBank/DDBJ databases">
        <authorList>
            <person name="Harkins D.M."/>
            <person name="Durkin A.S."/>
            <person name="Brinkac L.M."/>
            <person name="Selengut J.D."/>
            <person name="Sanka R."/>
            <person name="DePew J."/>
            <person name="Purushe J."/>
            <person name="Picardeau M."/>
            <person name="Werts C."/>
            <person name="Goarant C."/>
            <person name="Vinetz J.M."/>
            <person name="Sutton G.G."/>
            <person name="Nelson W.C."/>
            <person name="Fouts D.E."/>
        </authorList>
    </citation>
    <scope>NUCLEOTIDE SEQUENCE [LARGE SCALE GENOMIC DNA]</scope>
    <source>
        <strain evidence="1">200802841</strain>
    </source>
</reference>
<name>A0A828Y8S2_9LEPT</name>
<proteinExistence type="predicted"/>
<keyword evidence="2" id="KW-1185">Reference proteome</keyword>
<protein>
    <submittedName>
        <fullName evidence="1">Uncharacterized protein</fullName>
    </submittedName>
</protein>
<sequence>MYGKEKSLSSEFLKNVPEKFRKSPSEFSKNFDSRISELVCLQ</sequence>
<gene>
    <name evidence="1" type="ORF">LEP1GSC131_4448</name>
</gene>
<evidence type="ECO:0000313" key="2">
    <source>
        <dbReference type="Proteomes" id="UP000006339"/>
    </source>
</evidence>
<dbReference type="Proteomes" id="UP000006339">
    <property type="component" value="Unassembled WGS sequence"/>
</dbReference>
<organism evidence="1 2">
    <name type="scientific">Leptospira kirschneri str. 200802841</name>
    <dbReference type="NCBI Taxonomy" id="1193047"/>
    <lineage>
        <taxon>Bacteria</taxon>
        <taxon>Pseudomonadati</taxon>
        <taxon>Spirochaetota</taxon>
        <taxon>Spirochaetia</taxon>
        <taxon>Leptospirales</taxon>
        <taxon>Leptospiraceae</taxon>
        <taxon>Leptospira</taxon>
    </lineage>
</organism>
<dbReference type="AlphaFoldDB" id="A0A828Y8S2"/>
<accession>A0A828Y8S2</accession>
<dbReference type="EMBL" id="AKWH02000003">
    <property type="protein sequence ID" value="EKO53886.1"/>
    <property type="molecule type" value="Genomic_DNA"/>
</dbReference>